<comment type="similarity">
    <text evidence="1">Belongs to the 'GDXG' lipolytic enzyme family.</text>
</comment>
<evidence type="ECO:0000313" key="3">
    <source>
        <dbReference type="EMBL" id="MCI61071.1"/>
    </source>
</evidence>
<dbReference type="AlphaFoldDB" id="A0A392TIW8"/>
<dbReference type="InterPro" id="IPR050466">
    <property type="entry name" value="Carboxylest/Gibb_receptor"/>
</dbReference>
<dbReference type="EMBL" id="LXQA010593228">
    <property type="protein sequence ID" value="MCI61071.1"/>
    <property type="molecule type" value="Genomic_DNA"/>
</dbReference>
<dbReference type="Pfam" id="PF07859">
    <property type="entry name" value="Abhydrolase_3"/>
    <property type="match status" value="1"/>
</dbReference>
<dbReference type="InterPro" id="IPR013094">
    <property type="entry name" value="AB_hydrolase_3"/>
</dbReference>
<sequence>SSDPSNSPPQPALSKDIILNASTNTSIRLFIPNPPPSSSSAKLPLILYFHGGGFILYHPSSLIFHQSCSTFAAEIPVVVASVDYRLTP</sequence>
<keyword evidence="4" id="KW-1185">Reference proteome</keyword>
<proteinExistence type="inferred from homology"/>
<dbReference type="SUPFAM" id="SSF53474">
    <property type="entry name" value="alpha/beta-Hydrolases"/>
    <property type="match status" value="1"/>
</dbReference>
<feature type="non-terminal residue" evidence="3">
    <location>
        <position position="88"/>
    </location>
</feature>
<dbReference type="InterPro" id="IPR029058">
    <property type="entry name" value="AB_hydrolase_fold"/>
</dbReference>
<dbReference type="Proteomes" id="UP000265520">
    <property type="component" value="Unassembled WGS sequence"/>
</dbReference>
<evidence type="ECO:0000259" key="2">
    <source>
        <dbReference type="Pfam" id="PF07859"/>
    </source>
</evidence>
<comment type="caution">
    <text evidence="3">The sequence shown here is derived from an EMBL/GenBank/DDBJ whole genome shotgun (WGS) entry which is preliminary data.</text>
</comment>
<organism evidence="3 4">
    <name type="scientific">Trifolium medium</name>
    <dbReference type="NCBI Taxonomy" id="97028"/>
    <lineage>
        <taxon>Eukaryota</taxon>
        <taxon>Viridiplantae</taxon>
        <taxon>Streptophyta</taxon>
        <taxon>Embryophyta</taxon>
        <taxon>Tracheophyta</taxon>
        <taxon>Spermatophyta</taxon>
        <taxon>Magnoliopsida</taxon>
        <taxon>eudicotyledons</taxon>
        <taxon>Gunneridae</taxon>
        <taxon>Pentapetalae</taxon>
        <taxon>rosids</taxon>
        <taxon>fabids</taxon>
        <taxon>Fabales</taxon>
        <taxon>Fabaceae</taxon>
        <taxon>Papilionoideae</taxon>
        <taxon>50 kb inversion clade</taxon>
        <taxon>NPAAA clade</taxon>
        <taxon>Hologalegina</taxon>
        <taxon>IRL clade</taxon>
        <taxon>Trifolieae</taxon>
        <taxon>Trifolium</taxon>
    </lineage>
</organism>
<name>A0A392TIW8_9FABA</name>
<accession>A0A392TIW8</accession>
<reference evidence="3 4" key="1">
    <citation type="journal article" date="2018" name="Front. Plant Sci.">
        <title>Red Clover (Trifolium pratense) and Zigzag Clover (T. medium) - A Picture of Genomic Similarities and Differences.</title>
        <authorList>
            <person name="Dluhosova J."/>
            <person name="Istvanek J."/>
            <person name="Nedelnik J."/>
            <person name="Repkova J."/>
        </authorList>
    </citation>
    <scope>NUCLEOTIDE SEQUENCE [LARGE SCALE GENOMIC DNA]</scope>
    <source>
        <strain evidence="4">cv. 10/8</strain>
        <tissue evidence="3">Leaf</tissue>
    </source>
</reference>
<dbReference type="GO" id="GO:0016787">
    <property type="term" value="F:hydrolase activity"/>
    <property type="evidence" value="ECO:0007669"/>
    <property type="project" value="InterPro"/>
</dbReference>
<dbReference type="PANTHER" id="PTHR23024:SF113">
    <property type="entry name" value="CARBOXYLESTERASE 8-RELATED"/>
    <property type="match status" value="1"/>
</dbReference>
<dbReference type="PANTHER" id="PTHR23024">
    <property type="entry name" value="ARYLACETAMIDE DEACETYLASE"/>
    <property type="match status" value="1"/>
</dbReference>
<feature type="non-terminal residue" evidence="3">
    <location>
        <position position="1"/>
    </location>
</feature>
<evidence type="ECO:0000313" key="4">
    <source>
        <dbReference type="Proteomes" id="UP000265520"/>
    </source>
</evidence>
<evidence type="ECO:0000256" key="1">
    <source>
        <dbReference type="ARBA" id="ARBA00010515"/>
    </source>
</evidence>
<protein>
    <submittedName>
        <fullName evidence="3">Putative carboxylesterase 8-like</fullName>
    </submittedName>
</protein>
<dbReference type="Gene3D" id="3.40.50.1820">
    <property type="entry name" value="alpha/beta hydrolase"/>
    <property type="match status" value="1"/>
</dbReference>
<feature type="domain" description="Alpha/beta hydrolase fold-3" evidence="2">
    <location>
        <begin position="46"/>
        <end position="88"/>
    </location>
</feature>